<keyword evidence="4" id="KW-1185">Reference proteome</keyword>
<accession>A0A834XEH4</accession>
<feature type="region of interest" description="Disordered" evidence="1">
    <location>
        <begin position="1"/>
        <end position="111"/>
    </location>
</feature>
<keyword evidence="2" id="KW-0472">Membrane</keyword>
<feature type="compositionally biased region" description="Polar residues" evidence="1">
    <location>
        <begin position="1"/>
        <end position="21"/>
    </location>
</feature>
<evidence type="ECO:0000313" key="4">
    <source>
        <dbReference type="Proteomes" id="UP000634136"/>
    </source>
</evidence>
<dbReference type="Proteomes" id="UP000634136">
    <property type="component" value="Unassembled WGS sequence"/>
</dbReference>
<proteinExistence type="predicted"/>
<organism evidence="3 4">
    <name type="scientific">Senna tora</name>
    <dbReference type="NCBI Taxonomy" id="362788"/>
    <lineage>
        <taxon>Eukaryota</taxon>
        <taxon>Viridiplantae</taxon>
        <taxon>Streptophyta</taxon>
        <taxon>Embryophyta</taxon>
        <taxon>Tracheophyta</taxon>
        <taxon>Spermatophyta</taxon>
        <taxon>Magnoliopsida</taxon>
        <taxon>eudicotyledons</taxon>
        <taxon>Gunneridae</taxon>
        <taxon>Pentapetalae</taxon>
        <taxon>rosids</taxon>
        <taxon>fabids</taxon>
        <taxon>Fabales</taxon>
        <taxon>Fabaceae</taxon>
        <taxon>Caesalpinioideae</taxon>
        <taxon>Cassia clade</taxon>
        <taxon>Senna</taxon>
    </lineage>
</organism>
<name>A0A834XEH4_9FABA</name>
<evidence type="ECO:0000256" key="1">
    <source>
        <dbReference type="SAM" id="MobiDB-lite"/>
    </source>
</evidence>
<feature type="compositionally biased region" description="Polar residues" evidence="1">
    <location>
        <begin position="432"/>
        <end position="441"/>
    </location>
</feature>
<reference evidence="3" key="1">
    <citation type="submission" date="2020-09" db="EMBL/GenBank/DDBJ databases">
        <title>Genome-Enabled Discovery of Anthraquinone Biosynthesis in Senna tora.</title>
        <authorList>
            <person name="Kang S.-H."/>
            <person name="Pandey R.P."/>
            <person name="Lee C.-M."/>
            <person name="Sim J.-S."/>
            <person name="Jeong J.-T."/>
            <person name="Choi B.-S."/>
            <person name="Jung M."/>
            <person name="Ginzburg D."/>
            <person name="Zhao K."/>
            <person name="Won S.Y."/>
            <person name="Oh T.-J."/>
            <person name="Yu Y."/>
            <person name="Kim N.-H."/>
            <person name="Lee O.R."/>
            <person name="Lee T.-H."/>
            <person name="Bashyal P."/>
            <person name="Kim T.-S."/>
            <person name="Lee W.-H."/>
            <person name="Kawkins C."/>
            <person name="Kim C.-K."/>
            <person name="Kim J.S."/>
            <person name="Ahn B.O."/>
            <person name="Rhee S.Y."/>
            <person name="Sohng J.K."/>
        </authorList>
    </citation>
    <scope>NUCLEOTIDE SEQUENCE</scope>
    <source>
        <tissue evidence="3">Leaf</tissue>
    </source>
</reference>
<feature type="compositionally biased region" description="Polar residues" evidence="1">
    <location>
        <begin position="36"/>
        <end position="62"/>
    </location>
</feature>
<protein>
    <submittedName>
        <fullName evidence="3">Ribonuclease H</fullName>
    </submittedName>
</protein>
<evidence type="ECO:0000313" key="3">
    <source>
        <dbReference type="EMBL" id="KAF7843819.1"/>
    </source>
</evidence>
<dbReference type="AlphaFoldDB" id="A0A834XEH4"/>
<feature type="transmembrane region" description="Helical" evidence="2">
    <location>
        <begin position="273"/>
        <end position="296"/>
    </location>
</feature>
<sequence>MDTSQVNQNRSQFDVLNNLEENPSPLEDGTAPRQDVSGTQPMDISISESIVEFSNNKTSQKPKQAKKRKDEASTHCIRKTMTILKANNGQKKGGKNPQDKASSHTVVTSKSASIKNIPNQNTQSLPLKRGESSETIMHAIRDCKWTKAVWNLLVHDRFKHKFFNNNIHEWMEENLTVNRGYNGGNNWSSIFAIGSWLCWKQSNEEIFNKKTTDVNSLVHQILNQVQQYEKAVATSNFVNGGIPLINEDNCCWKAPNEDGFKVMLTVLVGLKRVLVAVVVLLEILKVIGLLVSLRSWAKARVSKRRFGVFSWDCILLGIKTLRKILWSRDWDVDIAFVPREANSATDLMAKLLPLRRLVVVPRELIVVNSSLFLVKQRLPFKTQEIEKGGPVSRGDVWTVTHKRRDGSFVNDEARLISVPDEGSGQPSPEVASRSTPSLNND</sequence>
<feature type="region of interest" description="Disordered" evidence="1">
    <location>
        <begin position="417"/>
        <end position="441"/>
    </location>
</feature>
<evidence type="ECO:0000256" key="2">
    <source>
        <dbReference type="SAM" id="Phobius"/>
    </source>
</evidence>
<dbReference type="EMBL" id="JAAIUW010000001">
    <property type="protein sequence ID" value="KAF7843819.1"/>
    <property type="molecule type" value="Genomic_DNA"/>
</dbReference>
<keyword evidence="2" id="KW-0812">Transmembrane</keyword>
<comment type="caution">
    <text evidence="3">The sequence shown here is derived from an EMBL/GenBank/DDBJ whole genome shotgun (WGS) entry which is preliminary data.</text>
</comment>
<gene>
    <name evidence="3" type="ORF">G2W53_000724</name>
</gene>
<keyword evidence="2" id="KW-1133">Transmembrane helix</keyword>